<reference evidence="6" key="2">
    <citation type="submission" date="2025-08" db="UniProtKB">
        <authorList>
            <consortium name="Ensembl"/>
        </authorList>
    </citation>
    <scope>IDENTIFICATION</scope>
</reference>
<name>A0A8C4XFB1_ERPCA</name>
<dbReference type="InterPro" id="IPR002919">
    <property type="entry name" value="TIL_dom"/>
</dbReference>
<dbReference type="SMART" id="SM00215">
    <property type="entry name" value="VWC_out"/>
    <property type="match status" value="2"/>
</dbReference>
<accession>A0A8C4XFB1</accession>
<reference evidence="6" key="1">
    <citation type="submission" date="2021-06" db="EMBL/GenBank/DDBJ databases">
        <authorList>
            <consortium name="Wellcome Sanger Institute Data Sharing"/>
        </authorList>
    </citation>
    <scope>NUCLEOTIDE SEQUENCE [LARGE SCALE GENOMIC DNA]</scope>
</reference>
<dbReference type="Gene3D" id="2.10.25.10">
    <property type="entry name" value="Laminin"/>
    <property type="match status" value="3"/>
</dbReference>
<protein>
    <recommendedName>
        <fullName evidence="5">VWFD domain-containing protein</fullName>
    </recommendedName>
</protein>
<evidence type="ECO:0000256" key="3">
    <source>
        <dbReference type="ARBA" id="ARBA00023180"/>
    </source>
</evidence>
<feature type="region of interest" description="Disordered" evidence="4">
    <location>
        <begin position="980"/>
        <end position="1021"/>
    </location>
</feature>
<feature type="region of interest" description="Disordered" evidence="4">
    <location>
        <begin position="954"/>
        <end position="973"/>
    </location>
</feature>
<dbReference type="FunFam" id="2.10.25.10:FF:000674">
    <property type="entry name" value="Mucin-2"/>
    <property type="match status" value="1"/>
</dbReference>
<dbReference type="SMART" id="SM00832">
    <property type="entry name" value="C8"/>
    <property type="match status" value="3"/>
</dbReference>
<dbReference type="GeneTree" id="ENSGT00940000161708"/>
<evidence type="ECO:0000313" key="7">
    <source>
        <dbReference type="Proteomes" id="UP000694620"/>
    </source>
</evidence>
<dbReference type="GO" id="GO:0005615">
    <property type="term" value="C:extracellular space"/>
    <property type="evidence" value="ECO:0007669"/>
    <property type="project" value="TreeGrafter"/>
</dbReference>
<dbReference type="Proteomes" id="UP000694620">
    <property type="component" value="Chromosome 2"/>
</dbReference>
<dbReference type="SMART" id="SM00216">
    <property type="entry name" value="VWD"/>
    <property type="match status" value="2"/>
</dbReference>
<dbReference type="InterPro" id="IPR001007">
    <property type="entry name" value="VWF_dom"/>
</dbReference>
<dbReference type="InterPro" id="IPR036084">
    <property type="entry name" value="Ser_inhib-like_sf"/>
</dbReference>
<dbReference type="Pfam" id="PF00094">
    <property type="entry name" value="VWD"/>
    <property type="match status" value="3"/>
</dbReference>
<reference evidence="6" key="3">
    <citation type="submission" date="2025-09" db="UniProtKB">
        <authorList>
            <consortium name="Ensembl"/>
        </authorList>
    </citation>
    <scope>IDENTIFICATION</scope>
</reference>
<dbReference type="GO" id="GO:0031012">
    <property type="term" value="C:extracellular matrix"/>
    <property type="evidence" value="ECO:0007669"/>
    <property type="project" value="TreeGrafter"/>
</dbReference>
<dbReference type="Pfam" id="PF08742">
    <property type="entry name" value="C8"/>
    <property type="match status" value="3"/>
</dbReference>
<keyword evidence="3" id="KW-0325">Glycoprotein</keyword>
<dbReference type="InterPro" id="IPR014853">
    <property type="entry name" value="VWF/SSPO/ZAN-like_Cys-rich_dom"/>
</dbReference>
<dbReference type="InterPro" id="IPR001846">
    <property type="entry name" value="VWF_type-D"/>
</dbReference>
<feature type="domain" description="VWFD" evidence="5">
    <location>
        <begin position="692"/>
        <end position="895"/>
    </location>
</feature>
<dbReference type="CDD" id="cd19941">
    <property type="entry name" value="TIL"/>
    <property type="match status" value="3"/>
</dbReference>
<dbReference type="PROSITE" id="PS51233">
    <property type="entry name" value="VWFD"/>
    <property type="match status" value="2"/>
</dbReference>
<evidence type="ECO:0000256" key="2">
    <source>
        <dbReference type="ARBA" id="ARBA00023157"/>
    </source>
</evidence>
<dbReference type="AlphaFoldDB" id="A0A8C4XFB1"/>
<dbReference type="InterPro" id="IPR050780">
    <property type="entry name" value="Mucin_vWF_Thrombospondin_sf"/>
</dbReference>
<keyword evidence="7" id="KW-1185">Reference proteome</keyword>
<keyword evidence="1" id="KW-0677">Repeat</keyword>
<dbReference type="Ensembl" id="ENSECRT00000028365.1">
    <property type="protein sequence ID" value="ENSECRP00000027785.1"/>
    <property type="gene ID" value="ENSECRG00000018785.1"/>
</dbReference>
<evidence type="ECO:0000259" key="5">
    <source>
        <dbReference type="PROSITE" id="PS51233"/>
    </source>
</evidence>
<dbReference type="SUPFAM" id="SSF57567">
    <property type="entry name" value="Serine protease inhibitors"/>
    <property type="match status" value="3"/>
</dbReference>
<dbReference type="PANTHER" id="PTHR11339">
    <property type="entry name" value="EXTRACELLULAR MATRIX GLYCOPROTEIN RELATED"/>
    <property type="match status" value="1"/>
</dbReference>
<feature type="domain" description="VWFD" evidence="5">
    <location>
        <begin position="295"/>
        <end position="447"/>
    </location>
</feature>
<sequence length="1057" mass="118729">TFLFTIHSFCTWGFGHFKTFDNLMFDFFGTCNYILAAECQENFPIFNIQLRRNLLGRIVRISIRLPVTIIQVLHEDIIVDSVQYVFVFVQTEGTFKLPDLILFGISCSRNYIKLVALGRPCTVKYCQLVSLCAHLLNLVAPDCMIEKQDYILRCQEDLCFNKLNPNPIGSCETLSEYSRACSLLLQPVKNWRTASFCSIGKCPGNQIYKECGMPCIPSCSNPQYICTDTCQIGCFCPPGTVLDDIRKNGFCVPISKCPCVLNGIVYQPHDVMKSSCKTCKCKLGKFECQDELCPRCCSVQGGSFVTTFDMRQYRFHGVCTYLLLKSDLMPHNGIVAAVFNKCGVSDTETCLTDIIYKSSEVSPFHCIPFLHIVLVALLVNLSCFFYLRVQIVEFLVTEILLTICTLTIGLCGNYNDNSVDDFENNVGIRGGTGAQFANFWRLSKKCKPAKDKEIDPCNLSFLNAVYSEFHCGILLNKSSILQCRYEACNYEETSRFLCGALESYARACAEKGLILEKWREECMENCTITCPRQHEFTYNIRTCKHTCYSLQYPEICYQSMVPLEGCQCPNGTYLDNNGGCVIEEKCPCFLENGTVVALSQTVLINETLCSMQCERTCESLQTGGYCDPCESGCFCADGLYDDGDGNCVPEEDCPCISKGVQYKRNDTLIIDCNLCTCQKGVFNCEPYKACPATCIHYGEGHFITFDNTFFNFDGACEYTLLTVRNSSITVTIKNVICGNAGTTCARSILLKTQVNLYHILQSYPALHSIFKLAFLGEMELCGLCGNYNQLSSDDFIQRNGAATTSVYDFGNSWREDPECLLAETPPDPCQKNSFRFAWAQKKCSILRSSVFAKCHSLLYYGNYYEACVHDACGCDMGGDCECVCNSIAVYAKECLDLGVCINWRTPDFCPVYCDYFNTHVLVNKTFVYTEPESCDWHYQPCLCSSNSYQSMFNIEGESNPSQHREQGRNQSRAGCQLTAGHTQTHPHTKHTLGKPTQIRGEHANSTQGGPGKPTQVPRSPNCEAAALPTAPLCRHNRYLIIIICTYYEHKQFNIIYK</sequence>
<dbReference type="PANTHER" id="PTHR11339:SF264">
    <property type="entry name" value="MUCIN-6"/>
    <property type="match status" value="1"/>
</dbReference>
<organism evidence="6 7">
    <name type="scientific">Erpetoichthys calabaricus</name>
    <name type="common">Rope fish</name>
    <name type="synonym">Calamoichthys calabaricus</name>
    <dbReference type="NCBI Taxonomy" id="27687"/>
    <lineage>
        <taxon>Eukaryota</taxon>
        <taxon>Metazoa</taxon>
        <taxon>Chordata</taxon>
        <taxon>Craniata</taxon>
        <taxon>Vertebrata</taxon>
        <taxon>Euteleostomi</taxon>
        <taxon>Actinopterygii</taxon>
        <taxon>Polypteriformes</taxon>
        <taxon>Polypteridae</taxon>
        <taxon>Erpetoichthys</taxon>
    </lineage>
</organism>
<evidence type="ECO:0000313" key="6">
    <source>
        <dbReference type="Ensembl" id="ENSECRP00000027785.1"/>
    </source>
</evidence>
<dbReference type="SUPFAM" id="SSF57603">
    <property type="entry name" value="FnI-like domain"/>
    <property type="match status" value="2"/>
</dbReference>
<proteinExistence type="predicted"/>
<evidence type="ECO:0000256" key="1">
    <source>
        <dbReference type="ARBA" id="ARBA00022737"/>
    </source>
</evidence>
<dbReference type="Pfam" id="PF01826">
    <property type="entry name" value="TIL"/>
    <property type="match status" value="3"/>
</dbReference>
<keyword evidence="2" id="KW-1015">Disulfide bond</keyword>
<evidence type="ECO:0000256" key="4">
    <source>
        <dbReference type="SAM" id="MobiDB-lite"/>
    </source>
</evidence>